<dbReference type="PROSITE" id="PS50111">
    <property type="entry name" value="CHEMOTAXIS_TRANSDUC_2"/>
    <property type="match status" value="1"/>
</dbReference>
<dbReference type="SMART" id="SM00304">
    <property type="entry name" value="HAMP"/>
    <property type="match status" value="4"/>
</dbReference>
<feature type="transmembrane region" description="Helical" evidence="5">
    <location>
        <begin position="329"/>
        <end position="351"/>
    </location>
</feature>
<accession>A0A4Y9VTF4</accession>
<feature type="transmembrane region" description="Helical" evidence="5">
    <location>
        <begin position="22"/>
        <end position="45"/>
    </location>
</feature>
<dbReference type="Proteomes" id="UP000297706">
    <property type="component" value="Unassembled WGS sequence"/>
</dbReference>
<dbReference type="CDD" id="cd17528">
    <property type="entry name" value="HAMP_III"/>
    <property type="match status" value="1"/>
</dbReference>
<dbReference type="GO" id="GO:0006935">
    <property type="term" value="P:chemotaxis"/>
    <property type="evidence" value="ECO:0007669"/>
    <property type="project" value="TreeGrafter"/>
</dbReference>
<dbReference type="SMART" id="SM00283">
    <property type="entry name" value="MA"/>
    <property type="match status" value="1"/>
</dbReference>
<comment type="subcellular location">
    <subcellularLocation>
        <location evidence="1">Membrane</location>
    </subcellularLocation>
</comment>
<dbReference type="InterPro" id="IPR041395">
    <property type="entry name" value="McpB_HAMP_3rd"/>
</dbReference>
<dbReference type="Pfam" id="PF00015">
    <property type="entry name" value="MCPsignal"/>
    <property type="match status" value="1"/>
</dbReference>
<reference evidence="8 9" key="1">
    <citation type="submission" date="2018-02" db="EMBL/GenBank/DDBJ databases">
        <title>A novel lanthanide dependent methylotroph, Methylotenera sp. La3113.</title>
        <authorList>
            <person name="Lv H."/>
            <person name="Tani A."/>
        </authorList>
    </citation>
    <scope>NUCLEOTIDE SEQUENCE [LARGE SCALE GENOMIC DNA]</scope>
    <source>
        <strain evidence="8 9">La3113</strain>
    </source>
</reference>
<dbReference type="CDD" id="cd11386">
    <property type="entry name" value="MCP_signal"/>
    <property type="match status" value="1"/>
</dbReference>
<dbReference type="Pfam" id="PF18575">
    <property type="entry name" value="HAMP_N3"/>
    <property type="match status" value="1"/>
</dbReference>
<dbReference type="GO" id="GO:0004888">
    <property type="term" value="F:transmembrane signaling receptor activity"/>
    <property type="evidence" value="ECO:0007669"/>
    <property type="project" value="TreeGrafter"/>
</dbReference>
<dbReference type="InterPro" id="IPR054421">
    <property type="entry name" value="McpB_HAMP_2nd"/>
</dbReference>
<dbReference type="InterPro" id="IPR004089">
    <property type="entry name" value="MCPsignal_dom"/>
</dbReference>
<dbReference type="Gene3D" id="1.10.287.950">
    <property type="entry name" value="Methyl-accepting chemotaxis protein"/>
    <property type="match status" value="1"/>
</dbReference>
<dbReference type="Pfam" id="PF21927">
    <property type="entry name" value="McpB_HAMP_2"/>
    <property type="match status" value="1"/>
</dbReference>
<evidence type="ECO:0000259" key="6">
    <source>
        <dbReference type="PROSITE" id="PS50111"/>
    </source>
</evidence>
<evidence type="ECO:0000313" key="8">
    <source>
        <dbReference type="EMBL" id="TFW71813.1"/>
    </source>
</evidence>
<keyword evidence="2" id="KW-0488">Methylation</keyword>
<proteinExistence type="inferred from homology"/>
<keyword evidence="5" id="KW-0812">Transmembrane</keyword>
<feature type="domain" description="HAMP" evidence="7">
    <location>
        <begin position="626"/>
        <end position="678"/>
    </location>
</feature>
<evidence type="ECO:0000256" key="3">
    <source>
        <dbReference type="ARBA" id="ARBA00029447"/>
    </source>
</evidence>
<dbReference type="GO" id="GO:0005886">
    <property type="term" value="C:plasma membrane"/>
    <property type="evidence" value="ECO:0007669"/>
    <property type="project" value="TreeGrafter"/>
</dbReference>
<dbReference type="Pfam" id="PF18947">
    <property type="entry name" value="HAMP_2"/>
    <property type="match status" value="3"/>
</dbReference>
<organism evidence="8 9">
    <name type="scientific">Methylotenera oryzisoli</name>
    <dbReference type="NCBI Taxonomy" id="2080758"/>
    <lineage>
        <taxon>Bacteria</taxon>
        <taxon>Pseudomonadati</taxon>
        <taxon>Pseudomonadota</taxon>
        <taxon>Betaproteobacteria</taxon>
        <taxon>Nitrosomonadales</taxon>
        <taxon>Methylophilaceae</taxon>
        <taxon>Methylotenera</taxon>
    </lineage>
</organism>
<dbReference type="PANTHER" id="PTHR43531">
    <property type="entry name" value="PROTEIN ICFG"/>
    <property type="match status" value="1"/>
</dbReference>
<dbReference type="InterPro" id="IPR003660">
    <property type="entry name" value="HAMP_dom"/>
</dbReference>
<dbReference type="OrthoDB" id="8530258at2"/>
<protein>
    <submittedName>
        <fullName evidence="8">Chemotaxis protein</fullName>
    </submittedName>
</protein>
<gene>
    <name evidence="8" type="ORF">C3Y98_06935</name>
</gene>
<evidence type="ECO:0000256" key="5">
    <source>
        <dbReference type="SAM" id="Phobius"/>
    </source>
</evidence>
<dbReference type="CDD" id="cd17527">
    <property type="entry name" value="HAMP_II"/>
    <property type="match status" value="1"/>
</dbReference>
<dbReference type="AlphaFoldDB" id="A0A4Y9VTF4"/>
<evidence type="ECO:0000313" key="9">
    <source>
        <dbReference type="Proteomes" id="UP000297706"/>
    </source>
</evidence>
<dbReference type="SUPFAM" id="SSF58104">
    <property type="entry name" value="Methyl-accepting chemotaxis protein (MCP) signaling domain"/>
    <property type="match status" value="1"/>
</dbReference>
<feature type="domain" description="HAMP" evidence="7">
    <location>
        <begin position="535"/>
        <end position="587"/>
    </location>
</feature>
<comment type="caution">
    <text evidence="8">The sequence shown here is derived from an EMBL/GenBank/DDBJ whole genome shotgun (WGS) entry which is preliminary data.</text>
</comment>
<dbReference type="EMBL" id="PQVH01000008">
    <property type="protein sequence ID" value="TFW71813.1"/>
    <property type="molecule type" value="Genomic_DNA"/>
</dbReference>
<keyword evidence="4" id="KW-0807">Transducer</keyword>
<dbReference type="PROSITE" id="PS50885">
    <property type="entry name" value="HAMP"/>
    <property type="match status" value="2"/>
</dbReference>
<keyword evidence="5" id="KW-0472">Membrane</keyword>
<evidence type="ECO:0000259" key="7">
    <source>
        <dbReference type="PROSITE" id="PS50885"/>
    </source>
</evidence>
<dbReference type="InterPro" id="IPR051310">
    <property type="entry name" value="MCP_chemotaxis"/>
</dbReference>
<feature type="domain" description="Methyl-accepting transducer" evidence="6">
    <location>
        <begin position="729"/>
        <end position="958"/>
    </location>
</feature>
<evidence type="ECO:0000256" key="2">
    <source>
        <dbReference type="ARBA" id="ARBA00022481"/>
    </source>
</evidence>
<comment type="similarity">
    <text evidence="3">Belongs to the methyl-accepting chemotaxis (MCP) protein family.</text>
</comment>
<dbReference type="GO" id="GO:0007165">
    <property type="term" value="P:signal transduction"/>
    <property type="evidence" value="ECO:0007669"/>
    <property type="project" value="UniProtKB-KW"/>
</dbReference>
<keyword evidence="5" id="KW-1133">Transmembrane helix</keyword>
<keyword evidence="9" id="KW-1185">Reference proteome</keyword>
<dbReference type="FunFam" id="1.10.287.950:FF:000001">
    <property type="entry name" value="Methyl-accepting chemotaxis sensory transducer"/>
    <property type="match status" value="1"/>
</dbReference>
<dbReference type="RefSeq" id="WP_135277531.1">
    <property type="nucleotide sequence ID" value="NZ_PQVH01000008.1"/>
</dbReference>
<evidence type="ECO:0000256" key="4">
    <source>
        <dbReference type="PROSITE-ProRule" id="PRU00284"/>
    </source>
</evidence>
<dbReference type="PANTHER" id="PTHR43531:SF14">
    <property type="entry name" value="METHYL-ACCEPTING CHEMOTAXIS PROTEIN I-RELATED"/>
    <property type="match status" value="1"/>
</dbReference>
<sequence>MNKVSSWNIGHLLNNLSYKKKFTLLGTVALVPLLILLFFNIQLLNSDQKITRIERQGITYLVPLRHFIESVQAHRGMTNSYLSGNDDFAEKIDANEKKSSTLILNIDQIDKELGQQFRSTEDWSKIKKNWDKLKADWAQIKSKSGGITPQQSFANHSHLINQLLEFSLKLTDASTLTLDPQMDTYYLMDIVYLRTINVVEITAQIRGLGAGITSRQFVTNQEKLKLSALTNQVEASLKSYEHVMSVLKNYESTYTQVKPVMTALQKSIDELNTLVKTSIIDAETIDLDTEKYFNFATQSITKGYQAYDEISKLLDQSLEKRLMQQQQQFWLVVSITILTILMVSLMLFSVARNIIQATSETKELMNNLAQGNVVHHDENKIFSRDEMGDVMRSSYSLQQTIKNLIDALQRVSHQHSIGDIDATLNAQQFNGVYAEMATGINKMVADHIEMNQKAIAVVQAFGDGDLTPQLEKFPGKKAFVNTAIEQVRANIQALVVDTNMLVNATILGKLSRRADSRRHHGEFRKIVQGINDTLDAVVNPLNMAAKYVDDIAKGNIPAKITDSYDGDFNAIKNNLNQCIDAVNTMIADTALLADATEKGQLSTRADASQHLGDFRKIIEGMNNTLDYVVNPLNTAAQYVERISKGDIPTHITQPYNGDFNVIKNNLNTCIDAINRLVNDTNMLSEAATEGRISTRADVTQHQGDFRKAVEGVNSTLETIVAPIIAVKDAVDTITTAANEISSGNNDLSSRTEQQASSLEETAASMEELASTVKHNAENAKQANQLALSASDIAVKGGNVVSDVVTTMIAINDSSRKIEDIISVIDGIAFQTNILALNAAVEAARAGEQGRGFAVVAGEVRNLAQRSASAAKEIKELITDSVSKTTEGTTLVQNAGQTMEEVVVSVKHVADIIGEIAAASIEQAAGIDLVNEAVTSMDESTQQNAALVEQAAAAAESLVEQANQLSSAISAFKLDDAKDGLPVHQSLKSNHNHVALAVVKSRPEPELMKSIAIKQTNGNGDWEEF</sequence>
<name>A0A4Y9VTF4_9PROT</name>
<evidence type="ECO:0000256" key="1">
    <source>
        <dbReference type="ARBA" id="ARBA00004370"/>
    </source>
</evidence>
<dbReference type="Gene3D" id="1.20.120.1530">
    <property type="match status" value="3"/>
</dbReference>